<sequence length="79" mass="8853">MPEPNINFRFDQVRDTIEDKLSDVNEYIQEELYDLEASVRTPGQIVAEEIAKRDLIVPLMVGAPFLIGMMAGAMLALSI</sequence>
<evidence type="ECO:0000256" key="1">
    <source>
        <dbReference type="SAM" id="Phobius"/>
    </source>
</evidence>
<feature type="transmembrane region" description="Helical" evidence="1">
    <location>
        <begin position="55"/>
        <end position="77"/>
    </location>
</feature>
<organism evidence="2 3">
    <name type="scientific">Nitrosomonas halophila</name>
    <dbReference type="NCBI Taxonomy" id="44576"/>
    <lineage>
        <taxon>Bacteria</taxon>
        <taxon>Pseudomonadati</taxon>
        <taxon>Pseudomonadota</taxon>
        <taxon>Betaproteobacteria</taxon>
        <taxon>Nitrosomonadales</taxon>
        <taxon>Nitrosomonadaceae</taxon>
        <taxon>Nitrosomonas</taxon>
    </lineage>
</organism>
<evidence type="ECO:0000313" key="2">
    <source>
        <dbReference type="EMBL" id="SDX88653.1"/>
    </source>
</evidence>
<dbReference type="RefSeq" id="WP_090412487.1">
    <property type="nucleotide sequence ID" value="NZ_FNOY01000011.1"/>
</dbReference>
<reference evidence="2 3" key="1">
    <citation type="submission" date="2016-10" db="EMBL/GenBank/DDBJ databases">
        <authorList>
            <person name="de Groot N.N."/>
        </authorList>
    </citation>
    <scope>NUCLEOTIDE SEQUENCE [LARGE SCALE GENOMIC DNA]</scope>
    <source>
        <strain evidence="2 3">Nm1</strain>
    </source>
</reference>
<gene>
    <name evidence="2" type="ORF">SAMN05421881_101152</name>
</gene>
<dbReference type="STRING" id="44576.SAMN05421881_101152"/>
<dbReference type="AlphaFoldDB" id="A0A1H3FC69"/>
<protein>
    <submittedName>
        <fullName evidence="2">Uncharacterized protein</fullName>
    </submittedName>
</protein>
<proteinExistence type="predicted"/>
<dbReference type="EMBL" id="FNOY01000011">
    <property type="protein sequence ID" value="SDX88653.1"/>
    <property type="molecule type" value="Genomic_DNA"/>
</dbReference>
<keyword evidence="1" id="KW-0472">Membrane</keyword>
<name>A0A1H3FC69_9PROT</name>
<keyword evidence="1" id="KW-0812">Transmembrane</keyword>
<keyword evidence="1" id="KW-1133">Transmembrane helix</keyword>
<dbReference type="Proteomes" id="UP000198640">
    <property type="component" value="Unassembled WGS sequence"/>
</dbReference>
<accession>A0A1H3FC69</accession>
<evidence type="ECO:0000313" key="3">
    <source>
        <dbReference type="Proteomes" id="UP000198640"/>
    </source>
</evidence>
<keyword evidence="3" id="KW-1185">Reference proteome</keyword>